<evidence type="ECO:0000313" key="1">
    <source>
        <dbReference type="EMBL" id="TMS37520.1"/>
    </source>
</evidence>
<evidence type="ECO:0000313" key="2">
    <source>
        <dbReference type="Proteomes" id="UP000298663"/>
    </source>
</evidence>
<organism evidence="1 2">
    <name type="scientific">Steinernema carpocapsae</name>
    <name type="common">Entomopathogenic nematode</name>
    <dbReference type="NCBI Taxonomy" id="34508"/>
    <lineage>
        <taxon>Eukaryota</taxon>
        <taxon>Metazoa</taxon>
        <taxon>Ecdysozoa</taxon>
        <taxon>Nematoda</taxon>
        <taxon>Chromadorea</taxon>
        <taxon>Rhabditida</taxon>
        <taxon>Tylenchina</taxon>
        <taxon>Panagrolaimomorpha</taxon>
        <taxon>Strongyloidoidea</taxon>
        <taxon>Steinernematidae</taxon>
        <taxon>Steinernema</taxon>
    </lineage>
</organism>
<gene>
    <name evidence="1" type="ORF">L596_004433</name>
</gene>
<reference evidence="1 2" key="2">
    <citation type="journal article" date="2019" name="G3 (Bethesda)">
        <title>Hybrid Assembly of the Genome of the Entomopathogenic Nematode Steinernema carpocapsae Identifies the X-Chromosome.</title>
        <authorList>
            <person name="Serra L."/>
            <person name="Macchietto M."/>
            <person name="Macias-Munoz A."/>
            <person name="McGill C.J."/>
            <person name="Rodriguez I.M."/>
            <person name="Rodriguez B."/>
            <person name="Murad R."/>
            <person name="Mortazavi A."/>
        </authorList>
    </citation>
    <scope>NUCLEOTIDE SEQUENCE [LARGE SCALE GENOMIC DNA]</scope>
    <source>
        <strain evidence="1 2">ALL</strain>
    </source>
</reference>
<dbReference type="OrthoDB" id="5799392at2759"/>
<sequence length="326" mass="34395">MSEWFHKMRSSLHSALETPCWSNTSECIANRGYLDDEHCHADAQTVRKQKSPLPKTVGEAVFNSGAEKEVGNHTMTAVVVFCGFLGLAAVVSADPEKGARSDVTRAKRQNVAVFLCGTYPNQYYSYYRKLLFLKFQRTLAPCPGTNVPMAAINSTWAAQAARSAHRGTPTASRPALAACTVPPVPPPVNPPNDVFGFCYDGQLSNIRCSAVGQCGAGQTCMNGLCCSRTTDQYKYACGGQLALGSCTNGGCDRGYVCTSSNYCCECPVGINGGSCRNGQVCPVGYTCSANGICCASCPGNRTPFGACHSGGVCGGGRRCMPGNLCC</sequence>
<comment type="caution">
    <text evidence="1">The sequence shown here is derived from an EMBL/GenBank/DDBJ whole genome shotgun (WGS) entry which is preliminary data.</text>
</comment>
<proteinExistence type="predicted"/>
<dbReference type="AlphaFoldDB" id="A0A4U8UVQ8"/>
<dbReference type="STRING" id="34508.A0A4U8UVQ8"/>
<dbReference type="SMART" id="SM00289">
    <property type="entry name" value="WR1"/>
    <property type="match status" value="3"/>
</dbReference>
<name>A0A4U8UVQ8_STECR</name>
<keyword evidence="2" id="KW-1185">Reference proteome</keyword>
<dbReference type="PANTHER" id="PTHR34150:SF3">
    <property type="entry name" value="CC DOMAIN-CONTAINING PROTEIN"/>
    <property type="match status" value="1"/>
</dbReference>
<dbReference type="PANTHER" id="PTHR34150">
    <property type="entry name" value="PROTEIN CBG08832-RELATED"/>
    <property type="match status" value="1"/>
</dbReference>
<dbReference type="InterPro" id="IPR006150">
    <property type="entry name" value="Cys_repeat_1"/>
</dbReference>
<dbReference type="Proteomes" id="UP000298663">
    <property type="component" value="Unassembled WGS sequence"/>
</dbReference>
<reference evidence="1 2" key="1">
    <citation type="journal article" date="2015" name="Genome Biol.">
        <title>Comparative genomics of Steinernema reveals deeply conserved gene regulatory networks.</title>
        <authorList>
            <person name="Dillman A.R."/>
            <person name="Macchietto M."/>
            <person name="Porter C.F."/>
            <person name="Rogers A."/>
            <person name="Williams B."/>
            <person name="Antoshechkin I."/>
            <person name="Lee M.M."/>
            <person name="Goodwin Z."/>
            <person name="Lu X."/>
            <person name="Lewis E.E."/>
            <person name="Goodrich-Blair H."/>
            <person name="Stock S.P."/>
            <person name="Adams B.J."/>
            <person name="Sternberg P.W."/>
            <person name="Mortazavi A."/>
        </authorList>
    </citation>
    <scope>NUCLEOTIDE SEQUENCE [LARGE SCALE GENOMIC DNA]</scope>
    <source>
        <strain evidence="1 2">ALL</strain>
    </source>
</reference>
<accession>A0A4U8UVQ8</accession>
<dbReference type="EMBL" id="AZBU02000001">
    <property type="protein sequence ID" value="TMS37520.1"/>
    <property type="molecule type" value="Genomic_DNA"/>
</dbReference>
<protein>
    <submittedName>
        <fullName evidence="1">Uncharacterized protein</fullName>
    </submittedName>
</protein>